<dbReference type="InterPro" id="IPR007630">
    <property type="entry name" value="RNA_pol_sigma70_r4"/>
</dbReference>
<gene>
    <name evidence="7" type="ORF">F7D73_15465</name>
</gene>
<dbReference type="Proteomes" id="UP000480425">
    <property type="component" value="Unassembled WGS sequence"/>
</dbReference>
<name>A0A6G1U564_9BACT</name>
<dbReference type="Gene3D" id="1.20.120.1810">
    <property type="match status" value="1"/>
</dbReference>
<dbReference type="EMBL" id="VZCB01000101">
    <property type="protein sequence ID" value="MQN82309.1"/>
    <property type="molecule type" value="Genomic_DNA"/>
</dbReference>
<comment type="caution">
    <text evidence="7">The sequence shown here is derived from an EMBL/GenBank/DDBJ whole genome shotgun (WGS) entry which is preliminary data.</text>
</comment>
<dbReference type="Pfam" id="PF04542">
    <property type="entry name" value="Sigma70_r2"/>
    <property type="match status" value="1"/>
</dbReference>
<organism evidence="7 8">
    <name type="scientific">Segatella copri</name>
    <dbReference type="NCBI Taxonomy" id="165179"/>
    <lineage>
        <taxon>Bacteria</taxon>
        <taxon>Pseudomonadati</taxon>
        <taxon>Bacteroidota</taxon>
        <taxon>Bacteroidia</taxon>
        <taxon>Bacteroidales</taxon>
        <taxon>Prevotellaceae</taxon>
        <taxon>Segatella</taxon>
    </lineage>
</organism>
<proteinExistence type="predicted"/>
<evidence type="ECO:0000259" key="5">
    <source>
        <dbReference type="Pfam" id="PF04542"/>
    </source>
</evidence>
<dbReference type="InterPro" id="IPR050239">
    <property type="entry name" value="Sigma-70_RNA_pol_init_factors"/>
</dbReference>
<dbReference type="GO" id="GO:0003677">
    <property type="term" value="F:DNA binding"/>
    <property type="evidence" value="ECO:0007669"/>
    <property type="project" value="UniProtKB-KW"/>
</dbReference>
<reference evidence="7 8" key="1">
    <citation type="submission" date="2019-09" db="EMBL/GenBank/DDBJ databases">
        <title>Distinct polysaccharide growth profiles of human intestinal Prevotella copri isolates.</title>
        <authorList>
            <person name="Fehlner-Peach H."/>
            <person name="Magnabosco C."/>
            <person name="Raghavan V."/>
            <person name="Scher J.U."/>
            <person name="Tett A."/>
            <person name="Cox L.M."/>
            <person name="Gottsegen C."/>
            <person name="Watters A."/>
            <person name="Wiltshire- Gordon J.D."/>
            <person name="Segata N."/>
            <person name="Bonneau R."/>
            <person name="Littman D.R."/>
        </authorList>
    </citation>
    <scope>NUCLEOTIDE SEQUENCE [LARGE SCALE GENOMIC DNA]</scope>
    <source>
        <strain evidence="8">iA622</strain>
    </source>
</reference>
<dbReference type="SUPFAM" id="SSF88946">
    <property type="entry name" value="Sigma2 domain of RNA polymerase sigma factors"/>
    <property type="match status" value="1"/>
</dbReference>
<accession>A0A6G1U564</accession>
<dbReference type="InterPro" id="IPR014284">
    <property type="entry name" value="RNA_pol_sigma-70_dom"/>
</dbReference>
<dbReference type="PRINTS" id="PR00046">
    <property type="entry name" value="SIGMA70FCT"/>
</dbReference>
<dbReference type="SUPFAM" id="SSF88659">
    <property type="entry name" value="Sigma3 and sigma4 domains of RNA polymerase sigma factors"/>
    <property type="match status" value="1"/>
</dbReference>
<dbReference type="OrthoDB" id="9809557at2"/>
<feature type="domain" description="RNA polymerase sigma-70 region 2" evidence="5">
    <location>
        <begin position="9"/>
        <end position="77"/>
    </location>
</feature>
<dbReference type="InterPro" id="IPR007627">
    <property type="entry name" value="RNA_pol_sigma70_r2"/>
</dbReference>
<protein>
    <submittedName>
        <fullName evidence="7">Sigma-70 family RNA polymerase sigma factor</fullName>
    </submittedName>
</protein>
<keyword evidence="1" id="KW-0805">Transcription regulation</keyword>
<dbReference type="RefSeq" id="WP_153126157.1">
    <property type="nucleotide sequence ID" value="NZ_VZCB01000101.1"/>
</dbReference>
<dbReference type="InterPro" id="IPR036388">
    <property type="entry name" value="WH-like_DNA-bd_sf"/>
</dbReference>
<evidence type="ECO:0000256" key="1">
    <source>
        <dbReference type="ARBA" id="ARBA00023015"/>
    </source>
</evidence>
<keyword evidence="2" id="KW-0731">Sigma factor</keyword>
<keyword evidence="4" id="KW-0804">Transcription</keyword>
<evidence type="ECO:0000313" key="8">
    <source>
        <dbReference type="Proteomes" id="UP000480425"/>
    </source>
</evidence>
<dbReference type="AlphaFoldDB" id="A0A6G1U564"/>
<dbReference type="Pfam" id="PF04545">
    <property type="entry name" value="Sigma70_r4"/>
    <property type="match status" value="1"/>
</dbReference>
<dbReference type="GO" id="GO:0006352">
    <property type="term" value="P:DNA-templated transcription initiation"/>
    <property type="evidence" value="ECO:0007669"/>
    <property type="project" value="InterPro"/>
</dbReference>
<dbReference type="NCBIfam" id="TIGR02937">
    <property type="entry name" value="sigma70-ECF"/>
    <property type="match status" value="1"/>
</dbReference>
<evidence type="ECO:0000256" key="2">
    <source>
        <dbReference type="ARBA" id="ARBA00023082"/>
    </source>
</evidence>
<dbReference type="PIRSF" id="PIRSF000770">
    <property type="entry name" value="RNA_pol_sigma-SigE/K"/>
    <property type="match status" value="1"/>
</dbReference>
<dbReference type="PANTHER" id="PTHR30603:SF47">
    <property type="entry name" value="RNA POLYMERASE SIGMA FACTOR SIGD, CHLOROPLASTIC"/>
    <property type="match status" value="1"/>
</dbReference>
<evidence type="ECO:0000313" key="7">
    <source>
        <dbReference type="EMBL" id="MQN82309.1"/>
    </source>
</evidence>
<sequence length="205" mass="23359">MTEKECNILVSENLNYVKAVANQFRGKGMEFDDLVSEGTLAMITAAQKFDASRGTRFVSYAAPFIRKAMQEAVDKQSALYQIPKDQKKYAPRNASKAVSIDQPISEGNPYTLLDILVNQDVNMADDNVAFRQMLKDLDNCVDLLDEREKEVVRKFYGLGIHHETLAEIADDMSLKRERVRQIRDKAIRKISKNASSKVLKHFLRK</sequence>
<dbReference type="GO" id="GO:0016987">
    <property type="term" value="F:sigma factor activity"/>
    <property type="evidence" value="ECO:0007669"/>
    <property type="project" value="UniProtKB-KW"/>
</dbReference>
<dbReference type="InterPro" id="IPR000943">
    <property type="entry name" value="RNA_pol_sigma70"/>
</dbReference>
<evidence type="ECO:0000256" key="4">
    <source>
        <dbReference type="ARBA" id="ARBA00023163"/>
    </source>
</evidence>
<keyword evidence="3" id="KW-0238">DNA-binding</keyword>
<dbReference type="InterPro" id="IPR013325">
    <property type="entry name" value="RNA_pol_sigma_r2"/>
</dbReference>
<dbReference type="PANTHER" id="PTHR30603">
    <property type="entry name" value="RNA POLYMERASE SIGMA FACTOR RPO"/>
    <property type="match status" value="1"/>
</dbReference>
<evidence type="ECO:0000256" key="3">
    <source>
        <dbReference type="ARBA" id="ARBA00023125"/>
    </source>
</evidence>
<dbReference type="Gene3D" id="1.10.10.10">
    <property type="entry name" value="Winged helix-like DNA-binding domain superfamily/Winged helix DNA-binding domain"/>
    <property type="match status" value="1"/>
</dbReference>
<dbReference type="InterPro" id="IPR013324">
    <property type="entry name" value="RNA_pol_sigma_r3/r4-like"/>
</dbReference>
<feature type="domain" description="RNA polymerase sigma-70 region 4" evidence="6">
    <location>
        <begin position="142"/>
        <end position="191"/>
    </location>
</feature>
<evidence type="ECO:0000259" key="6">
    <source>
        <dbReference type="Pfam" id="PF04545"/>
    </source>
</evidence>